<feature type="transmembrane region" description="Helical" evidence="2">
    <location>
        <begin position="383"/>
        <end position="401"/>
    </location>
</feature>
<feature type="compositionally biased region" description="Polar residues" evidence="1">
    <location>
        <begin position="175"/>
        <end position="186"/>
    </location>
</feature>
<feature type="compositionally biased region" description="Low complexity" evidence="1">
    <location>
        <begin position="13"/>
        <end position="40"/>
    </location>
</feature>
<dbReference type="Proteomes" id="UP000274922">
    <property type="component" value="Unassembled WGS sequence"/>
</dbReference>
<dbReference type="OrthoDB" id="29773at2759"/>
<feature type="transmembrane region" description="Helical" evidence="2">
    <location>
        <begin position="508"/>
        <end position="533"/>
    </location>
</feature>
<accession>A0A4P9XBJ7</accession>
<feature type="transmembrane region" description="Helical" evidence="2">
    <location>
        <begin position="287"/>
        <end position="306"/>
    </location>
</feature>
<dbReference type="SUPFAM" id="SSF103481">
    <property type="entry name" value="Multidrug resistance efflux transporter EmrE"/>
    <property type="match status" value="1"/>
</dbReference>
<feature type="region of interest" description="Disordered" evidence="1">
    <location>
        <begin position="155"/>
        <end position="194"/>
    </location>
</feature>
<sequence length="684" mass="68254">MPPRPDDRPPALSPRTSAFSAASASAPVTTTAAAAAMAPRRSPVVRYAGASPAAAAAHPAAATAWWPSLSHPLPPPPLPPSPGPALGGSRVGLRAAHPPATSVAGASGLAVGLAGDLYGHGPAGLAMAAAPGRAAPYAPLGGFAAATASPTVSVAGSAASTPRDAAATAERVERQTGTSSLTSPHLSTATARQSAAAALDPLEAAMNPCAAEAHHPMARPEPSPAAAAAAAAATAASASDSRGVHRRSGRAPPSVSGVLIAQAVFLATGLISTLGTQYLFYLHAADARSLLTVLTTYLGMALVGLLPDPDAPAAAPGDPPPRPARTDHTPVRLVAVLDVLGNTVLTVGLFFIGSGLYQVLYASVIVFTAVMARVGLGKRLAPAQWAAVWVITVGLGVSALGKPLHGTAPAAPAAAAVHGMPAVGPAPPPGKLLAGLPSSAEKAAAAAAATMASPAVPARLADPSGTTQLGIAITLLGTAIYASVYNLNEYLMTRGPSLTTPRRQCRLVGLYASGMLIALMVCFSVPSLAALPLSDPTVLLLYAMLVLSALGHNLTYFQLLEHTGGVATGILQALRAVLVFGMSHGAFCHRDAAQCFTPSKGAATVLVVCGVLGFAFSKAAAQPKPPPDGGLRGRAYAAEYTAAPGSDRADASLHMSAGPIGVDMPDRRYPIPDLRGPPGKDKAG</sequence>
<proteinExistence type="predicted"/>
<keyword evidence="2" id="KW-0812">Transmembrane</keyword>
<dbReference type="AlphaFoldDB" id="A0A4P9XBJ7"/>
<evidence type="ECO:0000313" key="4">
    <source>
        <dbReference type="Proteomes" id="UP000274922"/>
    </source>
</evidence>
<feature type="region of interest" description="Disordered" evidence="1">
    <location>
        <begin position="645"/>
        <end position="684"/>
    </location>
</feature>
<organism evidence="3 4">
    <name type="scientific">Caulochytrium protostelioides</name>
    <dbReference type="NCBI Taxonomy" id="1555241"/>
    <lineage>
        <taxon>Eukaryota</taxon>
        <taxon>Fungi</taxon>
        <taxon>Fungi incertae sedis</taxon>
        <taxon>Chytridiomycota</taxon>
        <taxon>Chytridiomycota incertae sedis</taxon>
        <taxon>Chytridiomycetes</taxon>
        <taxon>Caulochytriales</taxon>
        <taxon>Caulochytriaceae</taxon>
        <taxon>Caulochytrium</taxon>
    </lineage>
</organism>
<feature type="transmembrane region" description="Helical" evidence="2">
    <location>
        <begin position="539"/>
        <end position="557"/>
    </location>
</feature>
<feature type="transmembrane region" description="Helical" evidence="2">
    <location>
        <begin position="255"/>
        <end position="281"/>
    </location>
</feature>
<gene>
    <name evidence="3" type="ORF">CXG81DRAFT_24556</name>
</gene>
<dbReference type="STRING" id="1555241.A0A4P9XBJ7"/>
<dbReference type="PANTHER" id="PTHR13146">
    <property type="match status" value="1"/>
</dbReference>
<dbReference type="PANTHER" id="PTHR13146:SF1">
    <property type="entry name" value="SUGAR PHOSPHATE TRANSPORTER DOMAIN-CONTAINING PROTEIN"/>
    <property type="match status" value="1"/>
</dbReference>
<feature type="transmembrane region" description="Helical" evidence="2">
    <location>
        <begin position="469"/>
        <end position="487"/>
    </location>
</feature>
<name>A0A4P9XBJ7_9FUNG</name>
<evidence type="ECO:0000256" key="2">
    <source>
        <dbReference type="SAM" id="Phobius"/>
    </source>
</evidence>
<evidence type="ECO:0000313" key="3">
    <source>
        <dbReference type="EMBL" id="RKP02768.1"/>
    </source>
</evidence>
<dbReference type="EMBL" id="ML014135">
    <property type="protein sequence ID" value="RKP02768.1"/>
    <property type="molecule type" value="Genomic_DNA"/>
</dbReference>
<reference evidence="4" key="1">
    <citation type="journal article" date="2018" name="Nat. Microbiol.">
        <title>Leveraging single-cell genomics to expand the fungal tree of life.</title>
        <authorList>
            <person name="Ahrendt S.R."/>
            <person name="Quandt C.A."/>
            <person name="Ciobanu D."/>
            <person name="Clum A."/>
            <person name="Salamov A."/>
            <person name="Andreopoulos B."/>
            <person name="Cheng J.F."/>
            <person name="Woyke T."/>
            <person name="Pelin A."/>
            <person name="Henrissat B."/>
            <person name="Reynolds N.K."/>
            <person name="Benny G.L."/>
            <person name="Smith M.E."/>
            <person name="James T.Y."/>
            <person name="Grigoriev I.V."/>
        </authorList>
    </citation>
    <scope>NUCLEOTIDE SEQUENCE [LARGE SCALE GENOMIC DNA]</scope>
    <source>
        <strain evidence="4">ATCC 52028</strain>
    </source>
</reference>
<dbReference type="InterPro" id="IPR037185">
    <property type="entry name" value="EmrE-like"/>
</dbReference>
<feature type="region of interest" description="Disordered" evidence="1">
    <location>
        <begin position="213"/>
        <end position="232"/>
    </location>
</feature>
<feature type="region of interest" description="Disordered" evidence="1">
    <location>
        <begin position="1"/>
        <end position="40"/>
    </location>
</feature>
<feature type="compositionally biased region" description="Low complexity" evidence="1">
    <location>
        <begin position="155"/>
        <end position="169"/>
    </location>
</feature>
<keyword evidence="4" id="KW-1185">Reference proteome</keyword>
<evidence type="ECO:0000256" key="1">
    <source>
        <dbReference type="SAM" id="MobiDB-lite"/>
    </source>
</evidence>
<keyword evidence="2" id="KW-1133">Transmembrane helix</keyword>
<dbReference type="GO" id="GO:0016020">
    <property type="term" value="C:membrane"/>
    <property type="evidence" value="ECO:0007669"/>
    <property type="project" value="TreeGrafter"/>
</dbReference>
<protein>
    <submittedName>
        <fullName evidence="3">Uncharacterized protein</fullName>
    </submittedName>
</protein>
<keyword evidence="2" id="KW-0472">Membrane</keyword>